<keyword evidence="1 8" id="KW-0479">Metal-binding</keyword>
<dbReference type="Proteomes" id="UP000070589">
    <property type="component" value="Unassembled WGS sequence"/>
</dbReference>
<name>A0A133U839_9EURY</name>
<comment type="function">
    <text evidence="6 8">Binds and transfers iron-sulfur (Fe-S) clusters to target apoproteins. Can hydrolyze ATP.</text>
</comment>
<dbReference type="Gene3D" id="3.40.50.300">
    <property type="entry name" value="P-loop containing nucleotide triphosphate hydrolases"/>
    <property type="match status" value="1"/>
</dbReference>
<dbReference type="Pfam" id="PF10609">
    <property type="entry name" value="ParA"/>
    <property type="match status" value="1"/>
</dbReference>
<keyword evidence="4 8" id="KW-0408">Iron</keyword>
<evidence type="ECO:0000256" key="8">
    <source>
        <dbReference type="HAMAP-Rule" id="MF_02040"/>
    </source>
</evidence>
<dbReference type="InterPro" id="IPR027417">
    <property type="entry name" value="P-loop_NTPase"/>
</dbReference>
<dbReference type="GO" id="GO:0051536">
    <property type="term" value="F:iron-sulfur cluster binding"/>
    <property type="evidence" value="ECO:0007669"/>
    <property type="project" value="UniProtKB-UniRule"/>
</dbReference>
<evidence type="ECO:0000313" key="9">
    <source>
        <dbReference type="EMBL" id="KXA90349.1"/>
    </source>
</evidence>
<dbReference type="GO" id="GO:0140663">
    <property type="term" value="F:ATP-dependent FeS chaperone activity"/>
    <property type="evidence" value="ECO:0007669"/>
    <property type="project" value="InterPro"/>
</dbReference>
<keyword evidence="2 8" id="KW-0547">Nucleotide-binding</keyword>
<protein>
    <recommendedName>
        <fullName evidence="7 8">Iron-sulfur cluster carrier protein</fullName>
    </recommendedName>
</protein>
<dbReference type="SUPFAM" id="SSF52540">
    <property type="entry name" value="P-loop containing nucleoside triphosphate hydrolases"/>
    <property type="match status" value="1"/>
</dbReference>
<feature type="binding site" evidence="8">
    <location>
        <begin position="33"/>
        <end position="40"/>
    </location>
    <ligand>
        <name>ATP</name>
        <dbReference type="ChEBI" id="CHEBI:30616"/>
    </ligand>
</feature>
<evidence type="ECO:0000313" key="10">
    <source>
        <dbReference type="Proteomes" id="UP000070589"/>
    </source>
</evidence>
<keyword evidence="5 8" id="KW-0411">Iron-sulfur</keyword>
<dbReference type="GO" id="GO:0016226">
    <property type="term" value="P:iron-sulfur cluster assembly"/>
    <property type="evidence" value="ECO:0007669"/>
    <property type="project" value="InterPro"/>
</dbReference>
<evidence type="ECO:0000256" key="1">
    <source>
        <dbReference type="ARBA" id="ARBA00022723"/>
    </source>
</evidence>
<evidence type="ECO:0000256" key="4">
    <source>
        <dbReference type="ARBA" id="ARBA00023004"/>
    </source>
</evidence>
<comment type="caution">
    <text evidence="9">The sequence shown here is derived from an EMBL/GenBank/DDBJ whole genome shotgun (WGS) entry which is preliminary data.</text>
</comment>
<dbReference type="CDD" id="cd02037">
    <property type="entry name" value="Mrp_NBP35"/>
    <property type="match status" value="1"/>
</dbReference>
<reference evidence="9 10" key="1">
    <citation type="journal article" date="2016" name="Sci. Rep.">
        <title>Metabolic traits of an uncultured archaeal lineage -MSBL1- from brine pools of the Red Sea.</title>
        <authorList>
            <person name="Mwirichia R."/>
            <person name="Alam I."/>
            <person name="Rashid M."/>
            <person name="Vinu M."/>
            <person name="Ba-Alawi W."/>
            <person name="Anthony Kamau A."/>
            <person name="Kamanda Ngugi D."/>
            <person name="Goker M."/>
            <person name="Klenk H.P."/>
            <person name="Bajic V."/>
            <person name="Stingl U."/>
        </authorList>
    </citation>
    <scope>NUCLEOTIDE SEQUENCE [LARGE SCALE GENOMIC DNA]</scope>
    <source>
        <strain evidence="9">SCGC-AAA259D14</strain>
    </source>
</reference>
<dbReference type="GO" id="GO:0046872">
    <property type="term" value="F:metal ion binding"/>
    <property type="evidence" value="ECO:0007669"/>
    <property type="project" value="UniProtKB-KW"/>
</dbReference>
<sequence>MNRKESKNRMQEMEEKIDQNLKDIEHKLVVMSGKGGVGKSTVAANLATGLSLRGYDVGLLDCDMHGPSIPQIVGISYDEKPTGTDNSLNPISTDYGLKVMSLGTLLPSEDSPVVWRGPLKMKTIQQFLGDVNWGKLDYLVFDLPPGTGDEPLSIAQLIPDSDGAIIVTTPQEVALKTIRRSVNFAQKVELPVFGLIENMSGFVCPHCGEKIEIFHSGGGEELSNDLDIPFLGKIPLDPAVVESGEVGKPIVLEKNSSGAEAFDDIISRVENWTRKKAGGETG</sequence>
<organism evidence="9 10">
    <name type="scientific">candidate division MSBL1 archaeon SCGC-AAA259D14</name>
    <dbReference type="NCBI Taxonomy" id="1698261"/>
    <lineage>
        <taxon>Archaea</taxon>
        <taxon>Methanobacteriati</taxon>
        <taxon>Methanobacteriota</taxon>
        <taxon>candidate division MSBL1</taxon>
    </lineage>
</organism>
<dbReference type="EMBL" id="LHXL01000007">
    <property type="protein sequence ID" value="KXA90349.1"/>
    <property type="molecule type" value="Genomic_DNA"/>
</dbReference>
<dbReference type="GO" id="GO:0005829">
    <property type="term" value="C:cytosol"/>
    <property type="evidence" value="ECO:0007669"/>
    <property type="project" value="TreeGrafter"/>
</dbReference>
<evidence type="ECO:0000256" key="5">
    <source>
        <dbReference type="ARBA" id="ARBA00023014"/>
    </source>
</evidence>
<dbReference type="AlphaFoldDB" id="A0A133U839"/>
<dbReference type="GO" id="GO:0016887">
    <property type="term" value="F:ATP hydrolysis activity"/>
    <property type="evidence" value="ECO:0007669"/>
    <property type="project" value="UniProtKB-UniRule"/>
</dbReference>
<dbReference type="PANTHER" id="PTHR23264">
    <property type="entry name" value="NUCLEOTIDE-BINDING PROTEIN NBP35 YEAST -RELATED"/>
    <property type="match status" value="1"/>
</dbReference>
<dbReference type="InterPro" id="IPR033756">
    <property type="entry name" value="YlxH/NBP35"/>
</dbReference>
<comment type="similarity">
    <text evidence="8">Belongs to the Mrp/NBP35 ATP-binding proteins family.</text>
</comment>
<dbReference type="GO" id="GO:0005524">
    <property type="term" value="F:ATP binding"/>
    <property type="evidence" value="ECO:0007669"/>
    <property type="project" value="UniProtKB-UniRule"/>
</dbReference>
<accession>A0A133U839</accession>
<keyword evidence="8" id="KW-0378">Hydrolase</keyword>
<evidence type="ECO:0000256" key="7">
    <source>
        <dbReference type="ARBA" id="ARBA00074706"/>
    </source>
</evidence>
<keyword evidence="10" id="KW-1185">Reference proteome</keyword>
<dbReference type="InterPro" id="IPR019591">
    <property type="entry name" value="Mrp/NBP35_ATP-bd"/>
</dbReference>
<proteinExistence type="inferred from homology"/>
<dbReference type="HAMAP" id="MF_02040">
    <property type="entry name" value="Mrp_NBP35"/>
    <property type="match status" value="1"/>
</dbReference>
<keyword evidence="3 8" id="KW-0067">ATP-binding</keyword>
<dbReference type="FunFam" id="3.40.50.300:FF:001119">
    <property type="entry name" value="Iron-sulfur cluster carrier protein"/>
    <property type="match status" value="1"/>
</dbReference>
<dbReference type="PANTHER" id="PTHR23264:SF19">
    <property type="entry name" value="CYTOSOLIC FE-S CLUSTER ASSEMBLY FACTOR NUBP2"/>
    <property type="match status" value="1"/>
</dbReference>
<evidence type="ECO:0000256" key="3">
    <source>
        <dbReference type="ARBA" id="ARBA00022840"/>
    </source>
</evidence>
<evidence type="ECO:0000256" key="2">
    <source>
        <dbReference type="ARBA" id="ARBA00022741"/>
    </source>
</evidence>
<evidence type="ECO:0000256" key="6">
    <source>
        <dbReference type="ARBA" id="ARBA00058094"/>
    </source>
</evidence>
<gene>
    <name evidence="9" type="ORF">AKJ62_01095</name>
</gene>
<comment type="subunit">
    <text evidence="8">Homodimer.</text>
</comment>